<evidence type="ECO:0000313" key="1">
    <source>
        <dbReference type="EMBL" id="KAF2874877.1"/>
    </source>
</evidence>
<dbReference type="Proteomes" id="UP000481861">
    <property type="component" value="Unassembled WGS sequence"/>
</dbReference>
<sequence length="172" mass="18622">MPDSRACTTPRHTTWQVHARRGHPQTPVKGAVENHSRSRGCRYSVPYDYFGLADSADIALSLPMWRNAHPVCCEESLCSPAHDAARCYRTNFAVYTASTAPSLPAPVAAPAPKATDQADVLLPIVPPRSVVVREPDHGKIGNRFVSRDCLPFLVNGPQTDAKCGTSGSRKGM</sequence>
<protein>
    <submittedName>
        <fullName evidence="1">Uncharacterized protein</fullName>
    </submittedName>
</protein>
<keyword evidence="2" id="KW-1185">Reference proteome</keyword>
<comment type="caution">
    <text evidence="1">The sequence shown here is derived from an EMBL/GenBank/DDBJ whole genome shotgun (WGS) entry which is preliminary data.</text>
</comment>
<proteinExistence type="predicted"/>
<evidence type="ECO:0000313" key="2">
    <source>
        <dbReference type="Proteomes" id="UP000481861"/>
    </source>
</evidence>
<reference evidence="1 2" key="1">
    <citation type="submission" date="2020-01" db="EMBL/GenBank/DDBJ databases">
        <authorList>
            <consortium name="DOE Joint Genome Institute"/>
            <person name="Haridas S."/>
            <person name="Albert R."/>
            <person name="Binder M."/>
            <person name="Bloem J."/>
            <person name="Labutti K."/>
            <person name="Salamov A."/>
            <person name="Andreopoulos B."/>
            <person name="Baker S.E."/>
            <person name="Barry K."/>
            <person name="Bills G."/>
            <person name="Bluhm B.H."/>
            <person name="Cannon C."/>
            <person name="Castanera R."/>
            <person name="Culley D.E."/>
            <person name="Daum C."/>
            <person name="Ezra D."/>
            <person name="Gonzalez J.B."/>
            <person name="Henrissat B."/>
            <person name="Kuo A."/>
            <person name="Liang C."/>
            <person name="Lipzen A."/>
            <person name="Lutzoni F."/>
            <person name="Magnuson J."/>
            <person name="Mondo S."/>
            <person name="Nolan M."/>
            <person name="Ohm R."/>
            <person name="Pangilinan J."/>
            <person name="Park H.-J.H."/>
            <person name="Ramirez L."/>
            <person name="Alfaro M."/>
            <person name="Sun H."/>
            <person name="Tritt A."/>
            <person name="Yoshinaga Y."/>
            <person name="Zwiers L.-H.L."/>
            <person name="Turgeon B.G."/>
            <person name="Goodwin S.B."/>
            <person name="Spatafora J.W."/>
            <person name="Crous P.W."/>
            <person name="Grigoriev I.V."/>
        </authorList>
    </citation>
    <scope>NUCLEOTIDE SEQUENCE [LARGE SCALE GENOMIC DNA]</scope>
    <source>
        <strain evidence="1 2">CBS 611.86</strain>
    </source>
</reference>
<dbReference type="AlphaFoldDB" id="A0A7C8IAQ7"/>
<dbReference type="EMBL" id="JAADJZ010000005">
    <property type="protein sequence ID" value="KAF2874877.1"/>
    <property type="molecule type" value="Genomic_DNA"/>
</dbReference>
<organism evidence="1 2">
    <name type="scientific">Massariosphaeria phaeospora</name>
    <dbReference type="NCBI Taxonomy" id="100035"/>
    <lineage>
        <taxon>Eukaryota</taxon>
        <taxon>Fungi</taxon>
        <taxon>Dikarya</taxon>
        <taxon>Ascomycota</taxon>
        <taxon>Pezizomycotina</taxon>
        <taxon>Dothideomycetes</taxon>
        <taxon>Pleosporomycetidae</taxon>
        <taxon>Pleosporales</taxon>
        <taxon>Pleosporales incertae sedis</taxon>
        <taxon>Massariosphaeria</taxon>
    </lineage>
</organism>
<name>A0A7C8IAQ7_9PLEO</name>
<accession>A0A7C8IAQ7</accession>
<gene>
    <name evidence="1" type="ORF">BDV95DRAFT_591648</name>
</gene>